<accession>A0ABS9UV49</accession>
<organism evidence="5 6">
    <name type="scientific">Belliella calami</name>
    <dbReference type="NCBI Taxonomy" id="2923436"/>
    <lineage>
        <taxon>Bacteria</taxon>
        <taxon>Pseudomonadati</taxon>
        <taxon>Bacteroidota</taxon>
        <taxon>Cytophagia</taxon>
        <taxon>Cytophagales</taxon>
        <taxon>Cyclobacteriaceae</taxon>
        <taxon>Belliella</taxon>
    </lineage>
</organism>
<dbReference type="Pfam" id="PF00535">
    <property type="entry name" value="Glycos_transf_2"/>
    <property type="match status" value="1"/>
</dbReference>
<dbReference type="RefSeq" id="WP_241276583.1">
    <property type="nucleotide sequence ID" value="NZ_JAKZGS010000027.1"/>
</dbReference>
<keyword evidence="2 5" id="KW-0328">Glycosyltransferase</keyword>
<dbReference type="InterPro" id="IPR029044">
    <property type="entry name" value="Nucleotide-diphossugar_trans"/>
</dbReference>
<dbReference type="InterPro" id="IPR001173">
    <property type="entry name" value="Glyco_trans_2-like"/>
</dbReference>
<dbReference type="EMBL" id="JAKZGS010000027">
    <property type="protein sequence ID" value="MCH7400090.1"/>
    <property type="molecule type" value="Genomic_DNA"/>
</dbReference>
<dbReference type="Gene3D" id="3.90.550.10">
    <property type="entry name" value="Spore Coat Polysaccharide Biosynthesis Protein SpsA, Chain A"/>
    <property type="match status" value="1"/>
</dbReference>
<gene>
    <name evidence="5" type="ORF">MM236_18995</name>
</gene>
<proteinExistence type="inferred from homology"/>
<dbReference type="EC" id="2.4.-.-" evidence="5"/>
<protein>
    <submittedName>
        <fullName evidence="5">Glycosyltransferase</fullName>
        <ecNumber evidence="5">2.4.-.-</ecNumber>
    </submittedName>
</protein>
<comment type="caution">
    <text evidence="5">The sequence shown here is derived from an EMBL/GenBank/DDBJ whole genome shotgun (WGS) entry which is preliminary data.</text>
</comment>
<keyword evidence="6" id="KW-1185">Reference proteome</keyword>
<comment type="similarity">
    <text evidence="1">Belongs to the glycosyltransferase 2 family.</text>
</comment>
<name>A0ABS9UV49_9BACT</name>
<dbReference type="Proteomes" id="UP001165488">
    <property type="component" value="Unassembled WGS sequence"/>
</dbReference>
<reference evidence="5" key="1">
    <citation type="submission" date="2022-03" db="EMBL/GenBank/DDBJ databases">
        <title>De novo assembled genomes of Belliella spp. (Cyclobacteriaceae) strains.</title>
        <authorList>
            <person name="Szabo A."/>
            <person name="Korponai K."/>
            <person name="Felfoldi T."/>
        </authorList>
    </citation>
    <scope>NUCLEOTIDE SEQUENCE</scope>
    <source>
        <strain evidence="5">DSM 107340</strain>
    </source>
</reference>
<dbReference type="GO" id="GO:0016757">
    <property type="term" value="F:glycosyltransferase activity"/>
    <property type="evidence" value="ECO:0007669"/>
    <property type="project" value="UniProtKB-KW"/>
</dbReference>
<evidence type="ECO:0000256" key="3">
    <source>
        <dbReference type="ARBA" id="ARBA00022679"/>
    </source>
</evidence>
<evidence type="ECO:0000259" key="4">
    <source>
        <dbReference type="Pfam" id="PF00535"/>
    </source>
</evidence>
<dbReference type="PANTHER" id="PTHR43179">
    <property type="entry name" value="RHAMNOSYLTRANSFERASE WBBL"/>
    <property type="match status" value="1"/>
</dbReference>
<evidence type="ECO:0000256" key="1">
    <source>
        <dbReference type="ARBA" id="ARBA00006739"/>
    </source>
</evidence>
<keyword evidence="3 5" id="KW-0808">Transferase</keyword>
<dbReference type="SUPFAM" id="SSF53448">
    <property type="entry name" value="Nucleotide-diphospho-sugar transferases"/>
    <property type="match status" value="1"/>
</dbReference>
<evidence type="ECO:0000313" key="5">
    <source>
        <dbReference type="EMBL" id="MCH7400090.1"/>
    </source>
</evidence>
<evidence type="ECO:0000313" key="6">
    <source>
        <dbReference type="Proteomes" id="UP001165488"/>
    </source>
</evidence>
<feature type="domain" description="Glycosyltransferase 2-like" evidence="4">
    <location>
        <begin position="6"/>
        <end position="94"/>
    </location>
</feature>
<evidence type="ECO:0000256" key="2">
    <source>
        <dbReference type="ARBA" id="ARBA00022676"/>
    </source>
</evidence>
<sequence length="118" mass="13654">MNHQLSVVIPNYNGKNLLERFLPFTIKALIHSKQTYELIVVDDCSWDDSVPFLKNTYPDIKVFHNEKNLGFSKSCNIGLKKSTGNLVFFLNTDIKLQLNAVLNNFFFFKNIRLEAIVK</sequence>
<dbReference type="PANTHER" id="PTHR43179:SF12">
    <property type="entry name" value="GALACTOFURANOSYLTRANSFERASE GLFT2"/>
    <property type="match status" value="1"/>
</dbReference>